<protein>
    <recommendedName>
        <fullName evidence="1">Reverse transcriptase zinc-binding domain-containing protein</fullName>
    </recommendedName>
</protein>
<dbReference type="AlphaFoldDB" id="A0A2N9H569"/>
<dbReference type="PANTHER" id="PTHR36617">
    <property type="entry name" value="PROTEIN, PUTATIVE-RELATED"/>
    <property type="match status" value="1"/>
</dbReference>
<dbReference type="InterPro" id="IPR026960">
    <property type="entry name" value="RVT-Znf"/>
</dbReference>
<dbReference type="Pfam" id="PF13966">
    <property type="entry name" value="zf-RVT"/>
    <property type="match status" value="1"/>
</dbReference>
<reference evidence="2" key="1">
    <citation type="submission" date="2018-02" db="EMBL/GenBank/DDBJ databases">
        <authorList>
            <person name="Cohen D.B."/>
            <person name="Kent A.D."/>
        </authorList>
    </citation>
    <scope>NUCLEOTIDE SEQUENCE</scope>
</reference>
<dbReference type="PANTHER" id="PTHR36617:SF15">
    <property type="entry name" value="REVERSE TRANSCRIPTASE ZINC-BINDING DOMAIN-CONTAINING PROTEIN"/>
    <property type="match status" value="1"/>
</dbReference>
<gene>
    <name evidence="2" type="ORF">FSB_LOCUS34651</name>
</gene>
<name>A0A2N9H569_FAGSY</name>
<accession>A0A2N9H569</accession>
<evidence type="ECO:0000313" key="2">
    <source>
        <dbReference type="EMBL" id="SPD06769.1"/>
    </source>
</evidence>
<feature type="domain" description="Reverse transcriptase zinc-binding" evidence="1">
    <location>
        <begin position="193"/>
        <end position="245"/>
    </location>
</feature>
<proteinExistence type="predicted"/>
<dbReference type="EMBL" id="OIVN01002830">
    <property type="protein sequence ID" value="SPD06769.1"/>
    <property type="molecule type" value="Genomic_DNA"/>
</dbReference>
<sequence length="245" mass="27969">MLFDLRIEDKVCVPKAKGGLGVRSLVLFNKALLGKWLWRFGLEENNLWQRILVAKYGVELGGWRTNPIRGAHGCGLWKGILSSWDDYFQHVQFVVGQGNRACFWEDKWCGDFALKDRFPLLFTCSNNRGATIETVLLRSAAGGVDEWNVTFTHSFNDWEVEMVVEFFQVLSSVAVPNLVPDGLKWSCNKGGVFDSRSFYAALNNRPGVMFPWKCVWKVKASPRVSFFIWSAAWGKILTCDNLMRR</sequence>
<organism evidence="2">
    <name type="scientific">Fagus sylvatica</name>
    <name type="common">Beechnut</name>
    <dbReference type="NCBI Taxonomy" id="28930"/>
    <lineage>
        <taxon>Eukaryota</taxon>
        <taxon>Viridiplantae</taxon>
        <taxon>Streptophyta</taxon>
        <taxon>Embryophyta</taxon>
        <taxon>Tracheophyta</taxon>
        <taxon>Spermatophyta</taxon>
        <taxon>Magnoliopsida</taxon>
        <taxon>eudicotyledons</taxon>
        <taxon>Gunneridae</taxon>
        <taxon>Pentapetalae</taxon>
        <taxon>rosids</taxon>
        <taxon>fabids</taxon>
        <taxon>Fagales</taxon>
        <taxon>Fagaceae</taxon>
        <taxon>Fagus</taxon>
    </lineage>
</organism>
<evidence type="ECO:0000259" key="1">
    <source>
        <dbReference type="Pfam" id="PF13966"/>
    </source>
</evidence>